<dbReference type="GO" id="GO:0046872">
    <property type="term" value="F:metal ion binding"/>
    <property type="evidence" value="ECO:0007669"/>
    <property type="project" value="UniProtKB-KW"/>
</dbReference>
<evidence type="ECO:0000256" key="5">
    <source>
        <dbReference type="ARBA" id="ARBA00022695"/>
    </source>
</evidence>
<comment type="subcellular location">
    <subcellularLocation>
        <location evidence="2">Host nucleus</location>
    </subcellularLocation>
</comment>
<keyword evidence="13" id="KW-0067">ATP-binding</keyword>
<evidence type="ECO:0000256" key="6">
    <source>
        <dbReference type="ARBA" id="ARBA00022705"/>
    </source>
</evidence>
<evidence type="ECO:0000256" key="15">
    <source>
        <dbReference type="ARBA" id="ARBA00023125"/>
    </source>
</evidence>
<feature type="domain" description="CRESS-DNA virus Rep endonuclease" evidence="16">
    <location>
        <begin position="1"/>
        <end position="99"/>
    </location>
</feature>
<evidence type="ECO:0000259" key="16">
    <source>
        <dbReference type="PROSITE" id="PS52020"/>
    </source>
</evidence>
<keyword evidence="15" id="KW-0238">DNA-binding</keyword>
<comment type="cofactor">
    <cofactor evidence="1">
        <name>Mg(2+)</name>
        <dbReference type="ChEBI" id="CHEBI:18420"/>
    </cofactor>
</comment>
<dbReference type="Gene3D" id="3.40.1310.20">
    <property type="match status" value="1"/>
</dbReference>
<evidence type="ECO:0000256" key="8">
    <source>
        <dbReference type="ARBA" id="ARBA00022723"/>
    </source>
</evidence>
<keyword evidence="3" id="KW-1048">Host nucleus</keyword>
<keyword evidence="4" id="KW-0808">Transferase</keyword>
<keyword evidence="6" id="KW-0235">DNA replication</keyword>
<keyword evidence="5" id="KW-0548">Nucleotidyltransferase</keyword>
<dbReference type="Proteomes" id="UP000106869">
    <property type="component" value="Genome"/>
</dbReference>
<dbReference type="InterPro" id="IPR049912">
    <property type="entry name" value="CRESS_DNA_REP"/>
</dbReference>
<name>A0A0K1RKZ7_9CIRC</name>
<dbReference type="GO" id="GO:0005524">
    <property type="term" value="F:ATP binding"/>
    <property type="evidence" value="ECO:0007669"/>
    <property type="project" value="UniProtKB-KW"/>
</dbReference>
<dbReference type="Pfam" id="PF02407">
    <property type="entry name" value="Viral_Rep"/>
    <property type="match status" value="1"/>
</dbReference>
<evidence type="ECO:0000256" key="14">
    <source>
        <dbReference type="ARBA" id="ARBA00023124"/>
    </source>
</evidence>
<evidence type="ECO:0000313" key="18">
    <source>
        <dbReference type="Proteomes" id="UP000106869"/>
    </source>
</evidence>
<keyword evidence="9" id="KW-0547">Nucleotide-binding</keyword>
<keyword evidence="11" id="KW-0378">Hydrolase</keyword>
<reference evidence="17 18" key="1">
    <citation type="journal article" date="2015" name="Front. Microbiol.">
        <title>Novel circular single-stranded DNA viruses identified in marine invertebrates reveal high sequence diversity and consistent predicted intrinsic disorder patterns within putative structural proteins.</title>
        <authorList>
            <person name="Rosario K."/>
            <person name="Schenck R.O."/>
            <person name="Harbeitner R.C."/>
            <person name="Lawler S.N."/>
            <person name="Breitbart M."/>
        </authorList>
    </citation>
    <scope>NUCLEOTIDE SEQUENCE [LARGE SCALE GENOMIC DNA]</scope>
    <source>
        <strain evidence="17">I0026A7</strain>
    </source>
</reference>
<keyword evidence="12" id="KW-0347">Helicase</keyword>
<keyword evidence="8" id="KW-0479">Metal-binding</keyword>
<evidence type="ECO:0000256" key="13">
    <source>
        <dbReference type="ARBA" id="ARBA00022840"/>
    </source>
</evidence>
<evidence type="ECO:0000256" key="7">
    <source>
        <dbReference type="ARBA" id="ARBA00022722"/>
    </source>
</evidence>
<sequence>MSRAKNWVYTLNNPTGDEISKAEGLFLSTPGVIYHVFGKETGDSGTFHLQGYVIFSQRKRLGQLREIFPRGHFEVSRGSPHQASDYCKKEGDFKEFGSLPPQAQGKRTDWERLREYVEQLGRRPLERDLILEFPNLVGASYNISHDLHPQKRVANGSGKPTPRIPRQPAIEFIVDPEGNSGKTWFCQYMITQHPDSVQYLRIAKRDDLTFAIDETRTIFLFDVPRGQMEFLQYNVLEQIKDRLIFSPKYSSTLKILTSNVHCVVFSNEEPDVSQLSSDRLRVVRLDDSA</sequence>
<organism evidence="17 18">
    <name type="scientific">Didemnum sp. Sea Squirt associated virus</name>
    <dbReference type="NCBI Taxonomy" id="1692247"/>
    <lineage>
        <taxon>Viruses</taxon>
        <taxon>Monodnaviria</taxon>
        <taxon>Shotokuvirae</taxon>
        <taxon>Cressdnaviricota</taxon>
        <taxon>Arfiviricetes</taxon>
        <taxon>Cirlivirales</taxon>
        <taxon>Circoviridae</taxon>
    </lineage>
</organism>
<accession>A0A0K1RKZ7</accession>
<dbReference type="GO" id="GO:0016787">
    <property type="term" value="F:hydrolase activity"/>
    <property type="evidence" value="ECO:0007669"/>
    <property type="project" value="UniProtKB-KW"/>
</dbReference>
<evidence type="ECO:0000256" key="1">
    <source>
        <dbReference type="ARBA" id="ARBA00001946"/>
    </source>
</evidence>
<dbReference type="GO" id="GO:0006260">
    <property type="term" value="P:DNA replication"/>
    <property type="evidence" value="ECO:0007669"/>
    <property type="project" value="UniProtKB-KW"/>
</dbReference>
<evidence type="ECO:0000256" key="12">
    <source>
        <dbReference type="ARBA" id="ARBA00022806"/>
    </source>
</evidence>
<proteinExistence type="predicted"/>
<evidence type="ECO:0000256" key="9">
    <source>
        <dbReference type="ARBA" id="ARBA00022741"/>
    </source>
</evidence>
<protein>
    <submittedName>
        <fullName evidence="17">Putative spliced replication initiation protein</fullName>
    </submittedName>
</protein>
<evidence type="ECO:0000256" key="3">
    <source>
        <dbReference type="ARBA" id="ARBA00022562"/>
    </source>
</evidence>
<dbReference type="EMBL" id="KR528547">
    <property type="protein sequence ID" value="AKV62260.1"/>
    <property type="molecule type" value="Genomic_DNA"/>
</dbReference>
<dbReference type="GO" id="GO:0042025">
    <property type="term" value="C:host cell nucleus"/>
    <property type="evidence" value="ECO:0007669"/>
    <property type="project" value="UniProtKB-SubCell"/>
</dbReference>
<keyword evidence="7" id="KW-0540">Nuclease</keyword>
<dbReference type="PROSITE" id="PS52020">
    <property type="entry name" value="CRESS_DNA_REP"/>
    <property type="match status" value="1"/>
</dbReference>
<evidence type="ECO:0000313" key="17">
    <source>
        <dbReference type="EMBL" id="AKV62260.1"/>
    </source>
</evidence>
<dbReference type="GO" id="GO:0004386">
    <property type="term" value="F:helicase activity"/>
    <property type="evidence" value="ECO:0007669"/>
    <property type="project" value="UniProtKB-KW"/>
</dbReference>
<evidence type="ECO:0000256" key="2">
    <source>
        <dbReference type="ARBA" id="ARBA00004147"/>
    </source>
</evidence>
<keyword evidence="18" id="KW-1185">Reference proteome</keyword>
<keyword evidence="14" id="KW-0190">Covalent protein-DNA linkage</keyword>
<dbReference type="GO" id="GO:0003677">
    <property type="term" value="F:DNA binding"/>
    <property type="evidence" value="ECO:0007669"/>
    <property type="project" value="UniProtKB-KW"/>
</dbReference>
<evidence type="ECO:0000256" key="4">
    <source>
        <dbReference type="ARBA" id="ARBA00022679"/>
    </source>
</evidence>
<dbReference type="GO" id="GO:0016779">
    <property type="term" value="F:nucleotidyltransferase activity"/>
    <property type="evidence" value="ECO:0007669"/>
    <property type="project" value="UniProtKB-KW"/>
</dbReference>
<keyword evidence="10" id="KW-0255">Endonuclease</keyword>
<evidence type="ECO:0000256" key="11">
    <source>
        <dbReference type="ARBA" id="ARBA00022801"/>
    </source>
</evidence>
<dbReference type="GO" id="GO:0004519">
    <property type="term" value="F:endonuclease activity"/>
    <property type="evidence" value="ECO:0007669"/>
    <property type="project" value="UniProtKB-KW"/>
</dbReference>
<evidence type="ECO:0000256" key="10">
    <source>
        <dbReference type="ARBA" id="ARBA00022759"/>
    </source>
</evidence>